<dbReference type="InterPro" id="IPR009051">
    <property type="entry name" value="Helical_ferredxn"/>
</dbReference>
<evidence type="ECO:0000256" key="5">
    <source>
        <dbReference type="ARBA" id="ARBA00048792"/>
    </source>
</evidence>
<dbReference type="GO" id="GO:0051536">
    <property type="term" value="F:iron-sulfur cluster binding"/>
    <property type="evidence" value="ECO:0007669"/>
    <property type="project" value="InterPro"/>
</dbReference>
<protein>
    <recommendedName>
        <fullName evidence="8">dihydrouracil dehydrogenase (NAD(+))</fullName>
        <ecNumber evidence="8">1.3.1.1</ecNumber>
    </recommendedName>
    <alternativeName>
        <fullName evidence="3">Dihydrothymine dehydrogenase</fullName>
    </alternativeName>
    <alternativeName>
        <fullName evidence="2">Dihydrouracil dehydrogenase</fullName>
    </alternativeName>
</protein>
<proteinExistence type="predicted"/>
<organism evidence="11 12">
    <name type="scientific">Clostridium fermenticellae</name>
    <dbReference type="NCBI Taxonomy" id="2068654"/>
    <lineage>
        <taxon>Bacteria</taxon>
        <taxon>Bacillati</taxon>
        <taxon>Bacillota</taxon>
        <taxon>Clostridia</taxon>
        <taxon>Eubacteriales</taxon>
        <taxon>Clostridiaceae</taxon>
        <taxon>Clostridium</taxon>
    </lineage>
</organism>
<dbReference type="Pfam" id="PF07992">
    <property type="entry name" value="Pyr_redox_2"/>
    <property type="match status" value="1"/>
</dbReference>
<dbReference type="InterPro" id="IPR028261">
    <property type="entry name" value="DPD_II"/>
</dbReference>
<dbReference type="Proteomes" id="UP000266301">
    <property type="component" value="Chromosome"/>
</dbReference>
<evidence type="ECO:0000256" key="2">
    <source>
        <dbReference type="ARBA" id="ARBA00030119"/>
    </source>
</evidence>
<dbReference type="PANTHER" id="PTHR43073:SF2">
    <property type="entry name" value="DIHYDROPYRIMIDINE DEHYDROGENASE [NADP(+)]"/>
    <property type="match status" value="1"/>
</dbReference>
<feature type="domain" description="Dihydroprymidine dehydrogenase" evidence="10">
    <location>
        <begin position="11"/>
        <end position="112"/>
    </location>
</feature>
<dbReference type="OrthoDB" id="9803192at2"/>
<dbReference type="PRINTS" id="PR00419">
    <property type="entry name" value="ADXRDTASE"/>
</dbReference>
<accession>A0A386H438</accession>
<dbReference type="KEGG" id="cfer:D4Z93_08105"/>
<keyword evidence="12" id="KW-1185">Reference proteome</keyword>
<dbReference type="Gene3D" id="3.50.50.60">
    <property type="entry name" value="FAD/NAD(P)-binding domain"/>
    <property type="match status" value="2"/>
</dbReference>
<evidence type="ECO:0000256" key="4">
    <source>
        <dbReference type="ARBA" id="ARBA00047685"/>
    </source>
</evidence>
<dbReference type="SUPFAM" id="SSF46548">
    <property type="entry name" value="alpha-helical ferredoxin"/>
    <property type="match status" value="1"/>
</dbReference>
<comment type="function">
    <text evidence="6">Involved in pyrimidine base degradation. Catalyzes physiologically the reduction of uracil to 5,6-dihydrouracil (DHU) by using NADH as a specific cosubstrate. It also catalyzes the reverse reaction and the reduction of thymine to 5,6-dihydrothymine (DHT).</text>
</comment>
<dbReference type="AlphaFoldDB" id="A0A386H438"/>
<dbReference type="InterPro" id="IPR023753">
    <property type="entry name" value="FAD/NAD-binding_dom"/>
</dbReference>
<dbReference type="InterPro" id="IPR036188">
    <property type="entry name" value="FAD/NAD-bd_sf"/>
</dbReference>
<comment type="catalytic activity">
    <reaction evidence="5">
        <text>5,6-dihydrouracil + NAD(+) = uracil + NADH + H(+)</text>
        <dbReference type="Rhea" id="RHEA:20189"/>
        <dbReference type="ChEBI" id="CHEBI:15378"/>
        <dbReference type="ChEBI" id="CHEBI:15901"/>
        <dbReference type="ChEBI" id="CHEBI:17568"/>
        <dbReference type="ChEBI" id="CHEBI:57540"/>
        <dbReference type="ChEBI" id="CHEBI:57945"/>
        <dbReference type="EC" id="1.3.1.1"/>
    </reaction>
</comment>
<evidence type="ECO:0000256" key="8">
    <source>
        <dbReference type="ARBA" id="ARBA00049728"/>
    </source>
</evidence>
<evidence type="ECO:0000256" key="1">
    <source>
        <dbReference type="ARBA" id="ARBA00023002"/>
    </source>
</evidence>
<comment type="catalytic activity">
    <reaction evidence="4">
        <text>5,6-dihydrothymine + NAD(+) = thymine + NADH + H(+)</text>
        <dbReference type="Rhea" id="RHEA:28791"/>
        <dbReference type="ChEBI" id="CHEBI:15378"/>
        <dbReference type="ChEBI" id="CHEBI:17821"/>
        <dbReference type="ChEBI" id="CHEBI:27468"/>
        <dbReference type="ChEBI" id="CHEBI:57540"/>
        <dbReference type="ChEBI" id="CHEBI:57945"/>
        <dbReference type="EC" id="1.3.1.1"/>
    </reaction>
</comment>
<dbReference type="Gene3D" id="1.10.1060.10">
    <property type="entry name" value="Alpha-helical ferredoxin"/>
    <property type="match status" value="1"/>
</dbReference>
<reference evidence="11 12" key="1">
    <citation type="journal article" date="2019" name="Int. J. Syst. Evol. Microbiol.">
        <title>Clostridium fermenticellae sp. nov., isolated from the mud in a fermentation cellar for the production of the Chinese liquor, baijiu.</title>
        <authorList>
            <person name="Xu P.X."/>
            <person name="Chai L.J."/>
            <person name="Qiu T."/>
            <person name="Zhang X.J."/>
            <person name="Lu Z.M."/>
            <person name="Xiao C."/>
            <person name="Wang S.T."/>
            <person name="Shen C.H."/>
            <person name="Shi J.S."/>
            <person name="Xu Z.H."/>
        </authorList>
    </citation>
    <scope>NUCLEOTIDE SEQUENCE [LARGE SCALE GENOMIC DNA]</scope>
    <source>
        <strain evidence="11 12">JN500901</strain>
    </source>
</reference>
<gene>
    <name evidence="11" type="ORF">D4Z93_08105</name>
</gene>
<dbReference type="EMBL" id="CP032416">
    <property type="protein sequence ID" value="AYD40489.1"/>
    <property type="molecule type" value="Genomic_DNA"/>
</dbReference>
<evidence type="ECO:0000313" key="12">
    <source>
        <dbReference type="Proteomes" id="UP000266301"/>
    </source>
</evidence>
<dbReference type="EC" id="1.3.1.1" evidence="8"/>
<dbReference type="SUPFAM" id="SSF51971">
    <property type="entry name" value="Nucleotide-binding domain"/>
    <property type="match status" value="1"/>
</dbReference>
<comment type="subunit">
    <text evidence="7">Heterotetramer of 2 PreA and 2 PreT subunits.</text>
</comment>
<dbReference type="Pfam" id="PF14691">
    <property type="entry name" value="Fer4_20"/>
    <property type="match status" value="1"/>
</dbReference>
<evidence type="ECO:0000259" key="9">
    <source>
        <dbReference type="Pfam" id="PF07992"/>
    </source>
</evidence>
<evidence type="ECO:0000256" key="7">
    <source>
        <dbReference type="ARBA" id="ARBA00049714"/>
    </source>
</evidence>
<name>A0A386H438_9CLOT</name>
<evidence type="ECO:0000313" key="11">
    <source>
        <dbReference type="EMBL" id="AYD40489.1"/>
    </source>
</evidence>
<evidence type="ECO:0000256" key="6">
    <source>
        <dbReference type="ARBA" id="ARBA00049578"/>
    </source>
</evidence>
<dbReference type="RefSeq" id="WP_119972307.1">
    <property type="nucleotide sequence ID" value="NZ_CP032416.1"/>
</dbReference>
<dbReference type="PANTHER" id="PTHR43073">
    <property type="entry name" value="DIHYDROPYRIMIDINE DEHYDROGENASE [NADP(+)]"/>
    <property type="match status" value="1"/>
</dbReference>
<keyword evidence="1" id="KW-0560">Oxidoreductase</keyword>
<evidence type="ECO:0000256" key="3">
    <source>
        <dbReference type="ARBA" id="ARBA00032722"/>
    </source>
</evidence>
<feature type="domain" description="FAD/NAD(P)-binding" evidence="9">
    <location>
        <begin position="130"/>
        <end position="360"/>
    </location>
</feature>
<sequence length="410" mass="44944">MTEVVKLDYEEQYKKEYNVRAALEEAGRCMLCEDAPCSRECPAKTDPGKFIRSIRFKNFKGAAETIRKNNILGATCAMVCPYDKLCESACSRTGIDKPIQIGDLQKFAIGYEKLYDMKILEPCKASKKEKIVCIGSGPASIACAAKMALEGYNVTILEEKSIPGGMLSHGITPSRLPQEVVNQDIKCLTDLGVEIVFNRHVEPKEINELSKKFDAVVIGIGLSKTKIPEIKGSNLKGVKGALEFLEDARINRGKIKLGNNVVVIGLGDVSLDCATTARQLTDGKVTIVYRRSIEEAPAGIIELKYAQDMGIPIITEFAPEEILGKDGKVEALKCKSRDGYSEMKIKADEIIFAIGQTCEKGFRETKFGENVFIAGDFKNGGATVVQAVKEGKEAANEIIEYFDVSKKEGR</sequence>
<dbReference type="GO" id="GO:0004159">
    <property type="term" value="F:dihydropyrimidine dehydrogenase (NAD+) activity"/>
    <property type="evidence" value="ECO:0007669"/>
    <property type="project" value="UniProtKB-EC"/>
</dbReference>
<evidence type="ECO:0000259" key="10">
    <source>
        <dbReference type="Pfam" id="PF14691"/>
    </source>
</evidence>